<keyword evidence="2" id="KW-0472">Membrane</keyword>
<feature type="region of interest" description="Disordered" evidence="1">
    <location>
        <begin position="190"/>
        <end position="221"/>
    </location>
</feature>
<reference evidence="3 4" key="1">
    <citation type="submission" date="2021-01" db="EMBL/GenBank/DDBJ databases">
        <title>WGS of actinomycetes isolated from Thailand.</title>
        <authorList>
            <person name="Thawai C."/>
        </authorList>
    </citation>
    <scope>NUCLEOTIDE SEQUENCE [LARGE SCALE GENOMIC DNA]</scope>
    <source>
        <strain evidence="3 4">LPG 2</strain>
    </source>
</reference>
<feature type="transmembrane region" description="Helical" evidence="2">
    <location>
        <begin position="52"/>
        <end position="74"/>
    </location>
</feature>
<proteinExistence type="predicted"/>
<organism evidence="3 4">
    <name type="scientific">Nocardia acididurans</name>
    <dbReference type="NCBI Taxonomy" id="2802282"/>
    <lineage>
        <taxon>Bacteria</taxon>
        <taxon>Bacillati</taxon>
        <taxon>Actinomycetota</taxon>
        <taxon>Actinomycetes</taxon>
        <taxon>Mycobacteriales</taxon>
        <taxon>Nocardiaceae</taxon>
        <taxon>Nocardia</taxon>
    </lineage>
</organism>
<feature type="transmembrane region" description="Helical" evidence="2">
    <location>
        <begin position="130"/>
        <end position="150"/>
    </location>
</feature>
<dbReference type="Proteomes" id="UP000602198">
    <property type="component" value="Unassembled WGS sequence"/>
</dbReference>
<feature type="transmembrane region" description="Helical" evidence="2">
    <location>
        <begin position="81"/>
        <end position="100"/>
    </location>
</feature>
<dbReference type="Pfam" id="PF10821">
    <property type="entry name" value="DUF2567"/>
    <property type="match status" value="1"/>
</dbReference>
<accession>A0ABS1MBF2</accession>
<keyword evidence="2" id="KW-1133">Transmembrane helix</keyword>
<dbReference type="InterPro" id="IPR021213">
    <property type="entry name" value="DUF2567"/>
</dbReference>
<gene>
    <name evidence="3" type="ORF">JK358_26085</name>
</gene>
<dbReference type="EMBL" id="JAERRJ010000010">
    <property type="protein sequence ID" value="MBL1077879.1"/>
    <property type="molecule type" value="Genomic_DNA"/>
</dbReference>
<protein>
    <submittedName>
        <fullName evidence="3">DUF2567 domain-containing protein</fullName>
    </submittedName>
</protein>
<keyword evidence="4" id="KW-1185">Reference proteome</keyword>
<keyword evidence="2" id="KW-0812">Transmembrane</keyword>
<sequence length="221" mass="23371">MRAAAVVFAAVGFVSALVGVVWAFLAPVERLLVVDPERGTALTGESAHRFDAAAVFVLLGVVTAVLTTAAAWRWKRARGPIMLLAVLLGSLVGAFLMRAVGEAVAEQLHPRPVTPAVHSIIEFAPTVEGWPFLIAQPLVAVLVVLFLAALSTSDDLGTGEYLPFGRLRPEPVVYAPPQFGSDIRFGPYYGPGANGGVPQQAGPREPVVPFDSPVPEQDNSR</sequence>
<evidence type="ECO:0000256" key="1">
    <source>
        <dbReference type="SAM" id="MobiDB-lite"/>
    </source>
</evidence>
<evidence type="ECO:0000313" key="4">
    <source>
        <dbReference type="Proteomes" id="UP000602198"/>
    </source>
</evidence>
<comment type="caution">
    <text evidence="3">The sequence shown here is derived from an EMBL/GenBank/DDBJ whole genome shotgun (WGS) entry which is preliminary data.</text>
</comment>
<evidence type="ECO:0000313" key="3">
    <source>
        <dbReference type="EMBL" id="MBL1077879.1"/>
    </source>
</evidence>
<evidence type="ECO:0000256" key="2">
    <source>
        <dbReference type="SAM" id="Phobius"/>
    </source>
</evidence>
<name>A0ABS1MBF2_9NOCA</name>